<evidence type="ECO:0000313" key="9">
    <source>
        <dbReference type="Proteomes" id="UP000660454"/>
    </source>
</evidence>
<feature type="binding site" evidence="7">
    <location>
        <begin position="111"/>
        <end position="112"/>
    </location>
    <ligand>
        <name>pyridoxal 5'-phosphate</name>
        <dbReference type="ChEBI" id="CHEBI:597326"/>
    </ligand>
</feature>
<dbReference type="InterPro" id="IPR015421">
    <property type="entry name" value="PyrdxlP-dep_Trfase_major"/>
</dbReference>
<comment type="subunit">
    <text evidence="7">Homodimer.</text>
</comment>
<dbReference type="PANTHER" id="PTHR42684">
    <property type="entry name" value="ADENOSYLMETHIONINE-8-AMINO-7-OXONONANOATE AMINOTRANSFERASE"/>
    <property type="match status" value="1"/>
</dbReference>
<dbReference type="Pfam" id="PF00202">
    <property type="entry name" value="Aminotran_3"/>
    <property type="match status" value="1"/>
</dbReference>
<dbReference type="EC" id="2.6.1.62" evidence="7"/>
<dbReference type="InterPro" id="IPR049704">
    <property type="entry name" value="Aminotrans_3_PPA_site"/>
</dbReference>
<feature type="binding site" evidence="7">
    <location>
        <position position="276"/>
    </location>
    <ligand>
        <name>substrate</name>
    </ligand>
</feature>
<proteinExistence type="inferred from homology"/>
<dbReference type="CDD" id="cd00610">
    <property type="entry name" value="OAT_like"/>
    <property type="match status" value="1"/>
</dbReference>
<accession>A0ABQ4GU61</accession>
<dbReference type="HAMAP" id="MF_00834">
    <property type="entry name" value="BioA"/>
    <property type="match status" value="1"/>
</dbReference>
<dbReference type="InterPro" id="IPR005814">
    <property type="entry name" value="Aminotrans_3"/>
</dbReference>
<evidence type="ECO:0000313" key="8">
    <source>
        <dbReference type="EMBL" id="GIH64971.1"/>
    </source>
</evidence>
<feature type="binding site" evidence="7">
    <location>
        <position position="388"/>
    </location>
    <ligand>
        <name>substrate</name>
    </ligand>
</feature>
<keyword evidence="9" id="KW-1185">Reference proteome</keyword>
<feature type="binding site" evidence="7">
    <location>
        <position position="304"/>
    </location>
    <ligand>
        <name>substrate</name>
    </ligand>
</feature>
<keyword evidence="5 7" id="KW-0093">Biotin biosynthesis</keyword>
<dbReference type="PANTHER" id="PTHR42684:SF17">
    <property type="entry name" value="ADENOSYLMETHIONINE-8-AMINO-7-OXONONANOATE AMINOTRANSFERASE"/>
    <property type="match status" value="1"/>
</dbReference>
<keyword evidence="7" id="KW-0963">Cytoplasm</keyword>
<name>A0ABQ4GU61_9ACTN</name>
<evidence type="ECO:0000256" key="4">
    <source>
        <dbReference type="ARBA" id="ARBA00022691"/>
    </source>
</evidence>
<feature type="binding site" evidence="7">
    <location>
        <position position="138"/>
    </location>
    <ligand>
        <name>substrate</name>
    </ligand>
</feature>
<feature type="binding site" evidence="7">
    <location>
        <position position="247"/>
    </location>
    <ligand>
        <name>pyridoxal 5'-phosphate</name>
        <dbReference type="ChEBI" id="CHEBI:597326"/>
    </ligand>
</feature>
<dbReference type="EMBL" id="BOOF01000035">
    <property type="protein sequence ID" value="GIH64971.1"/>
    <property type="molecule type" value="Genomic_DNA"/>
</dbReference>
<sequence>MDAGEVLRLDREHVWHPYTAVPSGVPVHVVRRAGGVRITLGDGRELIDGMASWWAAIHGYNHPRLNRAARDQIDDMAHVMFGGLTHEPAVRLAHRLTGMTGLDRVFLADSGSVAVEVAIKMAVQYSGRSTLLTVRGGYHGDTFAAMSVCDPVNGMHHLFTGMLPRHVFAPAPPHDYGRRPAPASESGPDEAYLAELTAAVEAHADRLAAIIVEPVVQGAGGMRFYHPAYLRRLRDLADEHGILLIADEIATGFGRTGEMFGCDHAGIRPDIMCVGKALTGGYMTLAATLCTARVADRIGVLMHGPTYMGNPLACAVAGASLDLLAERPWREEVARIEAALLDGLAPAADAPGVRDVRVLGAIGVIETDQPVDVAKIQDIVMEHGVWLRPFGRLIYTMPPYACTQEDVARIAGAMVAATAAL</sequence>
<comment type="function">
    <text evidence="7">Catalyzes the transfer of the alpha-amino group from S-adenosyl-L-methionine (SAM) to 7-keto-8-aminopelargonic acid (KAPA) to form 7,8-diaminopelargonic acid (DAPA). It is the only aminotransferase known to utilize SAM as an amino donor.</text>
</comment>
<feature type="modified residue" description="N6-(pyridoxal phosphate)lysine" evidence="7">
    <location>
        <position position="276"/>
    </location>
</feature>
<comment type="catalytic activity">
    <reaction evidence="7">
        <text>(8S)-8-amino-7-oxononanoate + S-adenosyl-L-methionine = S-adenosyl-4-methylsulfanyl-2-oxobutanoate + (7R,8S)-7,8-diammoniononanoate</text>
        <dbReference type="Rhea" id="RHEA:16861"/>
        <dbReference type="ChEBI" id="CHEBI:16490"/>
        <dbReference type="ChEBI" id="CHEBI:59789"/>
        <dbReference type="ChEBI" id="CHEBI:149468"/>
        <dbReference type="ChEBI" id="CHEBI:149469"/>
        <dbReference type="EC" id="2.6.1.62"/>
    </reaction>
</comment>
<feature type="binding site" evidence="7">
    <location>
        <begin position="305"/>
        <end position="306"/>
    </location>
    <ligand>
        <name>pyridoxal 5'-phosphate</name>
        <dbReference type="ChEBI" id="CHEBI:597326"/>
    </ligand>
</feature>
<dbReference type="InterPro" id="IPR015422">
    <property type="entry name" value="PyrdxlP-dep_Trfase_small"/>
</dbReference>
<keyword evidence="6 7" id="KW-0663">Pyridoxal phosphate</keyword>
<feature type="site" description="Participates in the substrate recognition with KAPA and in a stacking interaction with the adenine ring of SAM" evidence="7">
    <location>
        <position position="18"/>
    </location>
</feature>
<dbReference type="RefSeq" id="WP_204051120.1">
    <property type="nucleotide sequence ID" value="NZ_BOOF01000035.1"/>
</dbReference>
<keyword evidence="4 7" id="KW-0949">S-adenosyl-L-methionine</keyword>
<comment type="pathway">
    <text evidence="7">Cofactor biosynthesis; biotin biosynthesis; 7,8-diaminononanoate from 8-amino-7-oxononanoate (SAM route): step 1/1.</text>
</comment>
<comment type="cofactor">
    <cofactor evidence="1 7">
        <name>pyridoxal 5'-phosphate</name>
        <dbReference type="ChEBI" id="CHEBI:597326"/>
    </cofactor>
</comment>
<dbReference type="Proteomes" id="UP000660454">
    <property type="component" value="Unassembled WGS sequence"/>
</dbReference>
<evidence type="ECO:0000256" key="1">
    <source>
        <dbReference type="ARBA" id="ARBA00001933"/>
    </source>
</evidence>
<keyword evidence="3 7" id="KW-0808">Transferase</keyword>
<comment type="subcellular location">
    <subcellularLocation>
        <location evidence="7">Cytoplasm</location>
    </subcellularLocation>
</comment>
<protein>
    <recommendedName>
        <fullName evidence="7">Adenosylmethionine-8-amino-7-oxononanoate aminotransferase</fullName>
        <ecNumber evidence="7">2.6.1.62</ecNumber>
    </recommendedName>
    <alternativeName>
        <fullName evidence="7">7,8-diamino-pelargonic acid aminotransferase</fullName>
        <shortName evidence="7">DAPA AT</shortName>
        <shortName evidence="7">DAPA aminotransferase</shortName>
    </alternativeName>
    <alternativeName>
        <fullName evidence="7">7,8-diaminononanoate synthase</fullName>
        <shortName evidence="7">DANS</shortName>
    </alternativeName>
    <alternativeName>
        <fullName evidence="7">Diaminopelargonic acid synthase</fullName>
    </alternativeName>
</protein>
<dbReference type="Gene3D" id="3.90.1150.10">
    <property type="entry name" value="Aspartate Aminotransferase, domain 1"/>
    <property type="match status" value="1"/>
</dbReference>
<evidence type="ECO:0000256" key="2">
    <source>
        <dbReference type="ARBA" id="ARBA00022576"/>
    </source>
</evidence>
<dbReference type="GO" id="GO:0008483">
    <property type="term" value="F:transaminase activity"/>
    <property type="evidence" value="ECO:0007669"/>
    <property type="project" value="UniProtKB-KW"/>
</dbReference>
<feature type="binding site" evidence="7">
    <location>
        <position position="53"/>
    </location>
    <ligand>
        <name>substrate</name>
    </ligand>
</feature>
<comment type="caution">
    <text evidence="8">The sequence shown here is derived from an EMBL/GenBank/DDBJ whole genome shotgun (WGS) entry which is preliminary data.</text>
</comment>
<evidence type="ECO:0000256" key="7">
    <source>
        <dbReference type="HAMAP-Rule" id="MF_00834"/>
    </source>
</evidence>
<keyword evidence="2 7" id="KW-0032">Aminotransferase</keyword>
<dbReference type="SUPFAM" id="SSF53383">
    <property type="entry name" value="PLP-dependent transferases"/>
    <property type="match status" value="1"/>
</dbReference>
<dbReference type="PROSITE" id="PS00600">
    <property type="entry name" value="AA_TRANSFER_CLASS_3"/>
    <property type="match status" value="1"/>
</dbReference>
<gene>
    <name evidence="7 8" type="primary">bioA</name>
    <name evidence="8" type="ORF">Msi02_57880</name>
</gene>
<evidence type="ECO:0000256" key="3">
    <source>
        <dbReference type="ARBA" id="ARBA00022679"/>
    </source>
</evidence>
<organism evidence="8 9">
    <name type="scientific">Microbispora siamensis</name>
    <dbReference type="NCBI Taxonomy" id="564413"/>
    <lineage>
        <taxon>Bacteria</taxon>
        <taxon>Bacillati</taxon>
        <taxon>Actinomycetota</taxon>
        <taxon>Actinomycetes</taxon>
        <taxon>Streptosporangiales</taxon>
        <taxon>Streptosporangiaceae</taxon>
        <taxon>Microbispora</taxon>
    </lineage>
</organism>
<comment type="similarity">
    <text evidence="7">Belongs to the class-III pyridoxal-phosphate-dependent aminotransferase family. BioA subfamily.</text>
</comment>
<reference evidence="8 9" key="1">
    <citation type="submission" date="2021-01" db="EMBL/GenBank/DDBJ databases">
        <title>Whole genome shotgun sequence of Microbispora siamensis NBRC 104113.</title>
        <authorList>
            <person name="Komaki H."/>
            <person name="Tamura T."/>
        </authorList>
    </citation>
    <scope>NUCLEOTIDE SEQUENCE [LARGE SCALE GENOMIC DNA]</scope>
    <source>
        <strain evidence="8 9">NBRC 104113</strain>
    </source>
</reference>
<dbReference type="NCBIfam" id="TIGR00508">
    <property type="entry name" value="bioA"/>
    <property type="match status" value="1"/>
</dbReference>
<evidence type="ECO:0000256" key="6">
    <source>
        <dbReference type="ARBA" id="ARBA00022898"/>
    </source>
</evidence>
<dbReference type="InterPro" id="IPR015424">
    <property type="entry name" value="PyrdxlP-dep_Trfase"/>
</dbReference>
<dbReference type="NCBIfam" id="NF004624">
    <property type="entry name" value="PRK05964.1"/>
    <property type="match status" value="1"/>
</dbReference>
<evidence type="ECO:0000256" key="5">
    <source>
        <dbReference type="ARBA" id="ARBA00022756"/>
    </source>
</evidence>
<dbReference type="InterPro" id="IPR005815">
    <property type="entry name" value="BioA"/>
</dbReference>
<dbReference type="Gene3D" id="3.40.640.10">
    <property type="entry name" value="Type I PLP-dependent aspartate aminotransferase-like (Major domain)"/>
    <property type="match status" value="1"/>
</dbReference>